<feature type="domain" description="Glycosyltransferase subfamily 4-like N-terminal" evidence="1">
    <location>
        <begin position="105"/>
        <end position="228"/>
    </location>
</feature>
<dbReference type="CDD" id="cd03801">
    <property type="entry name" value="GT4_PimA-like"/>
    <property type="match status" value="1"/>
</dbReference>
<name>A0A369TE93_9PROT</name>
<dbReference type="GO" id="GO:0016757">
    <property type="term" value="F:glycosyltransferase activity"/>
    <property type="evidence" value="ECO:0007669"/>
    <property type="project" value="TreeGrafter"/>
</dbReference>
<dbReference type="Gene3D" id="3.40.50.2000">
    <property type="entry name" value="Glycogen Phosphorylase B"/>
    <property type="match status" value="2"/>
</dbReference>
<keyword evidence="2" id="KW-0808">Transferase</keyword>
<evidence type="ECO:0000313" key="3">
    <source>
        <dbReference type="Proteomes" id="UP000253941"/>
    </source>
</evidence>
<gene>
    <name evidence="2" type="ORF">DRB17_05200</name>
</gene>
<keyword evidence="3" id="KW-1185">Reference proteome</keyword>
<comment type="caution">
    <text evidence="2">The sequence shown here is derived from an EMBL/GenBank/DDBJ whole genome shotgun (WGS) entry which is preliminary data.</text>
</comment>
<evidence type="ECO:0000313" key="2">
    <source>
        <dbReference type="EMBL" id="RDD63162.1"/>
    </source>
</evidence>
<dbReference type="Pfam" id="PF13439">
    <property type="entry name" value="Glyco_transf_4"/>
    <property type="match status" value="1"/>
</dbReference>
<sequence length="411" mass="46426">MTKPRIGVFHPGTQDAWQRAVAFQDAGALAWYATSAYFHPDSRAVRLAAILPGEAGARLRRLLLKRYFPLLDNRHVRRMGILEFVELMLWRLRWDRLIRRVNAWGNRRFGQQVISLMQREPVDIVWGWDTSSLEVFRWAKARGITCVLNQSIGHPAAENATMLAEQERHPGFFAQAYRPHSQAWIDRQNEEMDLADLVICNSDFNASTMIEHGCDPGKVRVVHEGYDETVFPAEPPRRAPLEDRPVKLLFTGSVGARKGLAYLLPAISRIAPSAAELTLVGRMDIPGTTFEKFAGRVTHVPQVRHEDIVRYYREADLFVFPSLFEGSARVLHEAISAGTGLVHTWMAGLGATEGENGTVLNELSVDGLTETLLTICGDPERLAAWQVASWARRLDRTYANYRRDIRTLMGV</sequence>
<organism evidence="2 3">
    <name type="scientific">Ferruginivarius sediminum</name>
    <dbReference type="NCBI Taxonomy" id="2661937"/>
    <lineage>
        <taxon>Bacteria</taxon>
        <taxon>Pseudomonadati</taxon>
        <taxon>Pseudomonadota</taxon>
        <taxon>Alphaproteobacteria</taxon>
        <taxon>Rhodospirillales</taxon>
        <taxon>Rhodospirillaceae</taxon>
        <taxon>Ferruginivarius</taxon>
    </lineage>
</organism>
<evidence type="ECO:0000259" key="1">
    <source>
        <dbReference type="Pfam" id="PF13439"/>
    </source>
</evidence>
<dbReference type="InterPro" id="IPR050194">
    <property type="entry name" value="Glycosyltransferase_grp1"/>
</dbReference>
<accession>A0A369TE93</accession>
<dbReference type="EMBL" id="QPMH01000003">
    <property type="protein sequence ID" value="RDD63162.1"/>
    <property type="molecule type" value="Genomic_DNA"/>
</dbReference>
<dbReference type="PANTHER" id="PTHR45947:SF3">
    <property type="entry name" value="SULFOQUINOVOSYL TRANSFERASE SQD2"/>
    <property type="match status" value="1"/>
</dbReference>
<dbReference type="InterPro" id="IPR028098">
    <property type="entry name" value="Glyco_trans_4-like_N"/>
</dbReference>
<dbReference type="PANTHER" id="PTHR45947">
    <property type="entry name" value="SULFOQUINOVOSYL TRANSFERASE SQD2"/>
    <property type="match status" value="1"/>
</dbReference>
<dbReference type="SUPFAM" id="SSF53756">
    <property type="entry name" value="UDP-Glycosyltransferase/glycogen phosphorylase"/>
    <property type="match status" value="1"/>
</dbReference>
<dbReference type="Proteomes" id="UP000253941">
    <property type="component" value="Unassembled WGS sequence"/>
</dbReference>
<protein>
    <submittedName>
        <fullName evidence="2">Glycosyltransferase</fullName>
    </submittedName>
</protein>
<dbReference type="Pfam" id="PF13692">
    <property type="entry name" value="Glyco_trans_1_4"/>
    <property type="match status" value="1"/>
</dbReference>
<dbReference type="RefSeq" id="WP_147274810.1">
    <property type="nucleotide sequence ID" value="NZ_QPMH01000003.1"/>
</dbReference>
<reference evidence="2 3" key="1">
    <citation type="submission" date="2018-07" db="EMBL/GenBank/DDBJ databases">
        <title>Venubactetium sediminum gen. nov., sp. nov., isolated from a marine solar saltern.</title>
        <authorList>
            <person name="Wang S."/>
        </authorList>
    </citation>
    <scope>NUCLEOTIDE SEQUENCE [LARGE SCALE GENOMIC DNA]</scope>
    <source>
        <strain evidence="2 3">WD2A32</strain>
    </source>
</reference>
<dbReference type="AlphaFoldDB" id="A0A369TE93"/>
<proteinExistence type="predicted"/>